<reference evidence="4" key="2">
    <citation type="submission" date="2020-07" db="EMBL/GenBank/DDBJ databases">
        <authorList>
            <person name="Lood C."/>
            <person name="Girard L."/>
        </authorList>
    </citation>
    <scope>NUCLEOTIDE SEQUENCE</scope>
    <source>
        <strain evidence="4">SWRI153</strain>
    </source>
</reference>
<dbReference type="AlphaFoldDB" id="A0A923F8N4"/>
<evidence type="ECO:0000313" key="4">
    <source>
        <dbReference type="EMBL" id="MBC3344521.1"/>
    </source>
</evidence>
<feature type="region of interest" description="Disordered" evidence="1">
    <location>
        <begin position="75"/>
        <end position="98"/>
    </location>
</feature>
<dbReference type="SUPFAM" id="SSF47473">
    <property type="entry name" value="EF-hand"/>
    <property type="match status" value="1"/>
</dbReference>
<reference evidence="5" key="3">
    <citation type="submission" date="2021-06" db="EMBL/GenBank/DDBJ databases">
        <title>Updating the genus Pseudomonas: Description of 43 new species and partition of the Pseudomonas putida group.</title>
        <authorList>
            <person name="Girard L."/>
            <person name="Lood C."/>
            <person name="Vandamme P."/>
            <person name="Rokni-Zadeh H."/>
            <person name="Van Noort V."/>
            <person name="Hofte M."/>
            <person name="Lavigne R."/>
            <person name="De Mot R."/>
        </authorList>
    </citation>
    <scope>NUCLEOTIDE SEQUENCE</scope>
    <source>
        <strain evidence="5">SWRI153</strain>
    </source>
</reference>
<feature type="domain" description="EF-hand" evidence="3">
    <location>
        <begin position="87"/>
        <end position="108"/>
    </location>
</feature>
<evidence type="ECO:0000313" key="5">
    <source>
        <dbReference type="EMBL" id="MBV4488179.1"/>
    </source>
</evidence>
<feature type="domain" description="EF-hand" evidence="3">
    <location>
        <begin position="116"/>
        <end position="131"/>
    </location>
</feature>
<evidence type="ECO:0000256" key="1">
    <source>
        <dbReference type="SAM" id="MobiDB-lite"/>
    </source>
</evidence>
<dbReference type="GO" id="GO:0005509">
    <property type="term" value="F:calcium ion binding"/>
    <property type="evidence" value="ECO:0007669"/>
    <property type="project" value="InterPro"/>
</dbReference>
<evidence type="ECO:0000256" key="2">
    <source>
        <dbReference type="SAM" id="SignalP"/>
    </source>
</evidence>
<accession>A0A923F8N4</accession>
<comment type="caution">
    <text evidence="4">The sequence shown here is derived from an EMBL/GenBank/DDBJ whole genome shotgun (WGS) entry which is preliminary data.</text>
</comment>
<dbReference type="RefSeq" id="WP_186534038.1">
    <property type="nucleotide sequence ID" value="NZ_JABWQP020000013.1"/>
</dbReference>
<keyword evidence="6" id="KW-1185">Reference proteome</keyword>
<dbReference type="Pfam" id="PF13202">
    <property type="entry name" value="EF-hand_5"/>
    <property type="match status" value="2"/>
</dbReference>
<sequence length="160" mass="16760">MYRKPMSNKTSLGLAAIALAGGMSLASSAAFAVEPLPQGYQLASAEKTGEGKCGEGKCGEGKCGSSQASDKSAAAEGKCGEGKCGDDSFARTDTDHDGLVSQKELLTVAPQGGEEFKAMDTNHDGFLSEGEVYKFRTNQYISNGKKVPTELFTRMSKAQN</sequence>
<dbReference type="EMBL" id="JABWQP020000013">
    <property type="protein sequence ID" value="MBV4488179.1"/>
    <property type="molecule type" value="Genomic_DNA"/>
</dbReference>
<dbReference type="InterPro" id="IPR018247">
    <property type="entry name" value="EF_Hand_1_Ca_BS"/>
</dbReference>
<dbReference type="EMBL" id="JABWQP010000018">
    <property type="protein sequence ID" value="MBC3344521.1"/>
    <property type="molecule type" value="Genomic_DNA"/>
</dbReference>
<feature type="signal peptide" evidence="2">
    <location>
        <begin position="1"/>
        <end position="32"/>
    </location>
</feature>
<dbReference type="Proteomes" id="UP000648816">
    <property type="component" value="Unassembled WGS sequence"/>
</dbReference>
<gene>
    <name evidence="5" type="ORF">HU727_021580</name>
    <name evidence="4" type="ORF">HU727_23050</name>
</gene>
<reference evidence="4 6" key="1">
    <citation type="journal article" date="2020" name="Microorganisms">
        <title>Reliable Identification of Environmental Pseudomonas Isolates Using the rpoD Gene.</title>
        <authorList>
            <consortium name="The Broad Institute Genome Sequencing Platform"/>
            <person name="Girard L."/>
            <person name="Lood C."/>
            <person name="Rokni-Zadeh H."/>
            <person name="van Noort V."/>
            <person name="Lavigne R."/>
            <person name="De Mot R."/>
        </authorList>
    </citation>
    <scope>NUCLEOTIDE SEQUENCE</scope>
    <source>
        <strain evidence="4 6">SWRI153</strain>
    </source>
</reference>
<proteinExistence type="predicted"/>
<feature type="chain" id="PRO_5044695097" description="EF-hand domain-containing protein" evidence="2">
    <location>
        <begin position="33"/>
        <end position="160"/>
    </location>
</feature>
<evidence type="ECO:0000259" key="3">
    <source>
        <dbReference type="Pfam" id="PF13202"/>
    </source>
</evidence>
<name>A0A923F8N4_9PSED</name>
<dbReference type="InterPro" id="IPR011992">
    <property type="entry name" value="EF-hand-dom_pair"/>
</dbReference>
<feature type="compositionally biased region" description="Basic and acidic residues" evidence="1">
    <location>
        <begin position="78"/>
        <end position="98"/>
    </location>
</feature>
<evidence type="ECO:0000313" key="6">
    <source>
        <dbReference type="Proteomes" id="UP000648816"/>
    </source>
</evidence>
<dbReference type="InterPro" id="IPR002048">
    <property type="entry name" value="EF_hand_dom"/>
</dbReference>
<dbReference type="PROSITE" id="PS00018">
    <property type="entry name" value="EF_HAND_1"/>
    <property type="match status" value="2"/>
</dbReference>
<dbReference type="Gene3D" id="1.10.238.10">
    <property type="entry name" value="EF-hand"/>
    <property type="match status" value="1"/>
</dbReference>
<protein>
    <recommendedName>
        <fullName evidence="3">EF-hand domain-containing protein</fullName>
    </recommendedName>
</protein>
<keyword evidence="2" id="KW-0732">Signal</keyword>
<organism evidence="4">
    <name type="scientific">Pseudomonas khorasanensis</name>
    <dbReference type="NCBI Taxonomy" id="2745508"/>
    <lineage>
        <taxon>Bacteria</taxon>
        <taxon>Pseudomonadati</taxon>
        <taxon>Pseudomonadota</taxon>
        <taxon>Gammaproteobacteria</taxon>
        <taxon>Pseudomonadales</taxon>
        <taxon>Pseudomonadaceae</taxon>
        <taxon>Pseudomonas</taxon>
    </lineage>
</organism>